<evidence type="ECO:0000313" key="1">
    <source>
        <dbReference type="EMBL" id="APV35206.1"/>
    </source>
</evidence>
<reference evidence="1 2" key="1">
    <citation type="submission" date="2016-08" db="EMBL/GenBank/DDBJ databases">
        <title>Complete genome sequence of Acinetobacter baylyi strain GFJ2.</title>
        <authorList>
            <person name="Tabata M."/>
            <person name="Kuboki S."/>
            <person name="Gibu N."/>
            <person name="Kinouchi Y."/>
            <person name="Vangnai A."/>
            <person name="Kasai D."/>
            <person name="Fukuda M."/>
        </authorList>
    </citation>
    <scope>NUCLEOTIDE SEQUENCE [LARGE SCALE GENOMIC DNA]</scope>
    <source>
        <strain evidence="1 2">GFJ2</strain>
    </source>
</reference>
<gene>
    <name evidence="1" type="ORF">BEN76_03900</name>
</gene>
<protein>
    <submittedName>
        <fullName evidence="1">Uncharacterized protein</fullName>
    </submittedName>
</protein>
<accession>A0A1P8EG76</accession>
<proteinExistence type="predicted"/>
<sequence>MSDYTIENGQYLKVTDKDTGDLIGIFEVSDGNVLSTIHTVEVIPLDEYESLLDLDNEISTNDHLLDSAR</sequence>
<name>A0A1P8EG76_9GAMM</name>
<dbReference type="KEGG" id="asol:BEN76_03900"/>
<dbReference type="EMBL" id="CP016896">
    <property type="protein sequence ID" value="APV35206.1"/>
    <property type="molecule type" value="Genomic_DNA"/>
</dbReference>
<evidence type="ECO:0000313" key="2">
    <source>
        <dbReference type="Proteomes" id="UP000185674"/>
    </source>
</evidence>
<dbReference type="Proteomes" id="UP000185674">
    <property type="component" value="Chromosome"/>
</dbReference>
<dbReference type="STRING" id="487316.BEN76_03900"/>
<dbReference type="RefSeq" id="WP_076032312.1">
    <property type="nucleotide sequence ID" value="NZ_CP016896.1"/>
</dbReference>
<dbReference type="AlphaFoldDB" id="A0A1P8EG76"/>
<organism evidence="1 2">
    <name type="scientific">Acinetobacter soli</name>
    <dbReference type="NCBI Taxonomy" id="487316"/>
    <lineage>
        <taxon>Bacteria</taxon>
        <taxon>Pseudomonadati</taxon>
        <taxon>Pseudomonadota</taxon>
        <taxon>Gammaproteobacteria</taxon>
        <taxon>Moraxellales</taxon>
        <taxon>Moraxellaceae</taxon>
        <taxon>Acinetobacter</taxon>
    </lineage>
</organism>